<gene>
    <name evidence="2" type="ORF">OGATHE_000366</name>
</gene>
<proteinExistence type="predicted"/>
<evidence type="ECO:0000313" key="2">
    <source>
        <dbReference type="EMBL" id="KAH3677712.1"/>
    </source>
</evidence>
<accession>A0A9P8PUA5</accession>
<dbReference type="GO" id="GO:0005737">
    <property type="term" value="C:cytoplasm"/>
    <property type="evidence" value="ECO:0007669"/>
    <property type="project" value="TreeGrafter"/>
</dbReference>
<comment type="caution">
    <text evidence="2">The sequence shown here is derived from an EMBL/GenBank/DDBJ whole genome shotgun (WGS) entry which is preliminary data.</text>
</comment>
<dbReference type="PANTHER" id="PTHR11538:SF26">
    <property type="entry name" value="FERREDOXIN-FOLD ANTICODON-BINDING DOMAIN-CONTAINING PROTEIN 1"/>
    <property type="match status" value="1"/>
</dbReference>
<protein>
    <recommendedName>
        <fullName evidence="1">25S rRNA (uridine-N(3))-methyltransferase BMT5-like domain-containing protein</fullName>
    </recommendedName>
</protein>
<evidence type="ECO:0000259" key="1">
    <source>
        <dbReference type="Pfam" id="PF10354"/>
    </source>
</evidence>
<dbReference type="PANTHER" id="PTHR11538">
    <property type="entry name" value="PHENYLALANYL-TRNA SYNTHETASE"/>
    <property type="match status" value="1"/>
</dbReference>
<feature type="domain" description="25S rRNA (uridine-N(3))-methyltransferase BMT5-like" evidence="1">
    <location>
        <begin position="83"/>
        <end position="300"/>
    </location>
</feature>
<dbReference type="GO" id="GO:0070475">
    <property type="term" value="P:rRNA base methylation"/>
    <property type="evidence" value="ECO:0007669"/>
    <property type="project" value="InterPro"/>
</dbReference>
<organism evidence="2 3">
    <name type="scientific">Ogataea polymorpha</name>
    <dbReference type="NCBI Taxonomy" id="460523"/>
    <lineage>
        <taxon>Eukaryota</taxon>
        <taxon>Fungi</taxon>
        <taxon>Dikarya</taxon>
        <taxon>Ascomycota</taxon>
        <taxon>Saccharomycotina</taxon>
        <taxon>Pichiomycetes</taxon>
        <taxon>Pichiales</taxon>
        <taxon>Pichiaceae</taxon>
        <taxon>Ogataea</taxon>
    </lineage>
</organism>
<dbReference type="OrthoDB" id="273345at2759"/>
<dbReference type="Proteomes" id="UP000788993">
    <property type="component" value="Unassembled WGS sequence"/>
</dbReference>
<dbReference type="InterPro" id="IPR019446">
    <property type="entry name" value="BMT5-like"/>
</dbReference>
<reference evidence="2" key="1">
    <citation type="journal article" date="2021" name="Open Biol.">
        <title>Shared evolutionary footprints suggest mitochondrial oxidative damage underlies multiple complex I losses in fungi.</title>
        <authorList>
            <person name="Schikora-Tamarit M.A."/>
            <person name="Marcet-Houben M."/>
            <person name="Nosek J."/>
            <person name="Gabaldon T."/>
        </authorList>
    </citation>
    <scope>NUCLEOTIDE SEQUENCE</scope>
    <source>
        <strain evidence="2">NCAIM Y.01608</strain>
    </source>
</reference>
<dbReference type="GO" id="GO:0070042">
    <property type="term" value="F:rRNA (uridine-N3-)-methyltransferase activity"/>
    <property type="evidence" value="ECO:0007669"/>
    <property type="project" value="InterPro"/>
</dbReference>
<keyword evidence="3" id="KW-1185">Reference proteome</keyword>
<name>A0A9P8PUA5_9ASCO</name>
<reference evidence="2" key="2">
    <citation type="submission" date="2021-01" db="EMBL/GenBank/DDBJ databases">
        <authorList>
            <person name="Schikora-Tamarit M.A."/>
        </authorList>
    </citation>
    <scope>NUCLEOTIDE SEQUENCE</scope>
    <source>
        <strain evidence="2">NCAIM Y.01608</strain>
    </source>
</reference>
<dbReference type="Pfam" id="PF10354">
    <property type="entry name" value="BMT5-like"/>
    <property type="match status" value="1"/>
</dbReference>
<evidence type="ECO:0000313" key="3">
    <source>
        <dbReference type="Proteomes" id="UP000788993"/>
    </source>
</evidence>
<dbReference type="EMBL" id="JAEUBD010000095">
    <property type="protein sequence ID" value="KAH3677712.1"/>
    <property type="molecule type" value="Genomic_DNA"/>
</dbReference>
<dbReference type="AlphaFoldDB" id="A0A9P8PUA5"/>
<sequence length="343" mass="39145">MAKHPFKENKSPKLGKGRLKSALTRYHIETNTKHGLVGKKGVEGKVKSLIKDNNNNHTQSSSAITRPYLNKPFIPFAPSDHLLLVGEGDFSFTQSIVNADYVKPSCTWATSLDSEEDVYKKYPHAREIIESLRFSGVHVIFKIDATQLVSSFKLSLNVKKQANRNVRMLGTDHIDLIMFNFPHTGKGIKDIARNIIHHQKLIYSFFKSCSEFFNLLDASQLATQKVYDVTTPETLREPGFDKALASRPEISKKRIALALFEGEPYDSWQVKRLARESIGYKVERSGRFAWEAFDGYHHRRTNSMKNTTKIAHERNARLYVFEKAVNSDNRDLSEPGRVDIDDE</sequence>